<sequence>IYRFCVRESAALIKKRLCCTRFTKPPFFQRVRGSVSLTTTYANGHAALPEESPLFHWPCLPPLIGCGLLPPSRFRGDTDAGGGRVRVPPSAGAEGCACARSAVQREVGAMKQVFSLLEKAWSGSSVQFAWQKTLGHFLAVTGGDHTVKIFDRHGQKRNEITLPG</sequence>
<reference evidence="1" key="2">
    <citation type="submission" date="2025-09" db="UniProtKB">
        <authorList>
            <consortium name="Ensembl"/>
        </authorList>
    </citation>
    <scope>IDENTIFICATION</scope>
</reference>
<keyword evidence="2" id="KW-1185">Reference proteome</keyword>
<dbReference type="InterPro" id="IPR040379">
    <property type="entry name" value="WDR19/dyf-2"/>
</dbReference>
<dbReference type="Ensembl" id="ENSPSTT00000024398.1">
    <property type="protein sequence ID" value="ENSPSTP00000023193.1"/>
    <property type="gene ID" value="ENSPSTG00000017065.1"/>
</dbReference>
<dbReference type="AlphaFoldDB" id="A0A8C9LFE3"/>
<reference evidence="1" key="1">
    <citation type="submission" date="2025-08" db="UniProtKB">
        <authorList>
            <consortium name="Ensembl"/>
        </authorList>
    </citation>
    <scope>IDENTIFICATION</scope>
</reference>
<dbReference type="Proteomes" id="UP000694428">
    <property type="component" value="Unplaced"/>
</dbReference>
<dbReference type="GO" id="GO:0060271">
    <property type="term" value="P:cilium assembly"/>
    <property type="evidence" value="ECO:0007669"/>
    <property type="project" value="TreeGrafter"/>
</dbReference>
<evidence type="ECO:0000313" key="2">
    <source>
        <dbReference type="Proteomes" id="UP000694428"/>
    </source>
</evidence>
<protein>
    <submittedName>
        <fullName evidence="1">Uncharacterized protein</fullName>
    </submittedName>
</protein>
<name>A0A8C9LFE3_PAVCR</name>
<proteinExistence type="predicted"/>
<organism evidence="1 2">
    <name type="scientific">Pavo cristatus</name>
    <name type="common">Indian peafowl</name>
    <name type="synonym">Blue peafowl</name>
    <dbReference type="NCBI Taxonomy" id="9049"/>
    <lineage>
        <taxon>Eukaryota</taxon>
        <taxon>Metazoa</taxon>
        <taxon>Chordata</taxon>
        <taxon>Craniata</taxon>
        <taxon>Vertebrata</taxon>
        <taxon>Euteleostomi</taxon>
        <taxon>Archelosauria</taxon>
        <taxon>Archosauria</taxon>
        <taxon>Dinosauria</taxon>
        <taxon>Saurischia</taxon>
        <taxon>Theropoda</taxon>
        <taxon>Coelurosauria</taxon>
        <taxon>Aves</taxon>
        <taxon>Neognathae</taxon>
        <taxon>Galloanserae</taxon>
        <taxon>Galliformes</taxon>
        <taxon>Phasianidae</taxon>
        <taxon>Phasianinae</taxon>
        <taxon>Pavo</taxon>
    </lineage>
</organism>
<dbReference type="PANTHER" id="PTHR14920:SF0">
    <property type="entry name" value="WD REPEAT DOMAIN 19"/>
    <property type="match status" value="1"/>
</dbReference>
<accession>A0A8C9LFE3</accession>
<dbReference type="PANTHER" id="PTHR14920">
    <property type="entry name" value="OSMOTIC AVOIDANCE ABNORMAL PROTEIN 1/WD REPEAT MEMBRANE PROTEIN"/>
    <property type="match status" value="1"/>
</dbReference>
<dbReference type="GO" id="GO:0005929">
    <property type="term" value="C:cilium"/>
    <property type="evidence" value="ECO:0007669"/>
    <property type="project" value="TreeGrafter"/>
</dbReference>
<evidence type="ECO:0000313" key="1">
    <source>
        <dbReference type="Ensembl" id="ENSPSTP00000023193.1"/>
    </source>
</evidence>
<dbReference type="GO" id="GO:0030991">
    <property type="term" value="C:intraciliary transport particle A"/>
    <property type="evidence" value="ECO:0007669"/>
    <property type="project" value="TreeGrafter"/>
</dbReference>
<dbReference type="GO" id="GO:0035721">
    <property type="term" value="P:intraciliary retrograde transport"/>
    <property type="evidence" value="ECO:0007669"/>
    <property type="project" value="InterPro"/>
</dbReference>